<keyword evidence="3" id="KW-1185">Reference proteome</keyword>
<reference evidence="2 3" key="1">
    <citation type="submission" date="2019-08" db="EMBL/GenBank/DDBJ databases">
        <authorList>
            <person name="Khan S.A."/>
            <person name="Jeon C.O."/>
            <person name="Jeong S.E."/>
        </authorList>
    </citation>
    <scope>NUCLEOTIDE SEQUENCE [LARGE SCALE GENOMIC DNA]</scope>
    <source>
        <strain evidence="3">IMCC1728</strain>
    </source>
</reference>
<sequence>MVVAHQGNLLAMWVAPDGAGNPQLVGMRSPAASSTWTAPRRLAPALGFSAFAMPPPHALADGTGTAWVLWFDATNKVPMVSRGALGADTAWAEPLALASETCRGTGVQRLAVNAQGRAVAMWQRAGSTAGLNYGWCTRRFEGGAWGAEQVLGPAAGHNFASSSLQLVLTDAGRPWRRGTRTASRCRWWRSRRRPTVPGHRPKNGTRPRTTPCPPARAGMRWPQRPTAAWS</sequence>
<dbReference type="AlphaFoldDB" id="A0A5C6U311"/>
<dbReference type="Proteomes" id="UP000321832">
    <property type="component" value="Unassembled WGS sequence"/>
</dbReference>
<evidence type="ECO:0000256" key="1">
    <source>
        <dbReference type="SAM" id="MobiDB-lite"/>
    </source>
</evidence>
<gene>
    <name evidence="2" type="ORF">FSC37_20970</name>
</gene>
<protein>
    <recommendedName>
        <fullName evidence="4">Exo-alpha-sialidase</fullName>
    </recommendedName>
</protein>
<evidence type="ECO:0000313" key="3">
    <source>
        <dbReference type="Proteomes" id="UP000321832"/>
    </source>
</evidence>
<evidence type="ECO:0008006" key="4">
    <source>
        <dbReference type="Google" id="ProtNLM"/>
    </source>
</evidence>
<comment type="caution">
    <text evidence="2">The sequence shown here is derived from an EMBL/GenBank/DDBJ whole genome shotgun (WGS) entry which is preliminary data.</text>
</comment>
<proteinExistence type="predicted"/>
<feature type="region of interest" description="Disordered" evidence="1">
    <location>
        <begin position="189"/>
        <end position="230"/>
    </location>
</feature>
<organism evidence="2 3">
    <name type="scientific">Piscinibacter aquaticus</name>
    <dbReference type="NCBI Taxonomy" id="392597"/>
    <lineage>
        <taxon>Bacteria</taxon>
        <taxon>Pseudomonadati</taxon>
        <taxon>Pseudomonadota</taxon>
        <taxon>Betaproteobacteria</taxon>
        <taxon>Burkholderiales</taxon>
        <taxon>Sphaerotilaceae</taxon>
        <taxon>Piscinibacter</taxon>
    </lineage>
</organism>
<name>A0A5C6U311_9BURK</name>
<evidence type="ECO:0000313" key="2">
    <source>
        <dbReference type="EMBL" id="TXC67274.1"/>
    </source>
</evidence>
<feature type="compositionally biased region" description="Basic residues" evidence="1">
    <location>
        <begin position="189"/>
        <end position="205"/>
    </location>
</feature>
<accession>A0A5C6U311</accession>
<dbReference type="EMBL" id="VOPW01000001">
    <property type="protein sequence ID" value="TXC67274.1"/>
    <property type="molecule type" value="Genomic_DNA"/>
</dbReference>